<dbReference type="RefSeq" id="WP_182542495.1">
    <property type="nucleotide sequence ID" value="NZ_JACGWZ010000001.1"/>
</dbReference>
<organism evidence="1 2">
    <name type="scientific">Halosaccharopolyspora lacisalsi</name>
    <dbReference type="NCBI Taxonomy" id="1000566"/>
    <lineage>
        <taxon>Bacteria</taxon>
        <taxon>Bacillati</taxon>
        <taxon>Actinomycetota</taxon>
        <taxon>Actinomycetes</taxon>
        <taxon>Pseudonocardiales</taxon>
        <taxon>Pseudonocardiaceae</taxon>
        <taxon>Halosaccharopolyspora</taxon>
    </lineage>
</organism>
<evidence type="ECO:0000313" key="2">
    <source>
        <dbReference type="Proteomes" id="UP000569329"/>
    </source>
</evidence>
<evidence type="ECO:0000313" key="1">
    <source>
        <dbReference type="EMBL" id="MBA8823124.1"/>
    </source>
</evidence>
<evidence type="ECO:0008006" key="3">
    <source>
        <dbReference type="Google" id="ProtNLM"/>
    </source>
</evidence>
<accession>A0A839DNQ2</accession>
<reference evidence="1 2" key="1">
    <citation type="submission" date="2020-07" db="EMBL/GenBank/DDBJ databases">
        <title>Sequencing the genomes of 1000 actinobacteria strains.</title>
        <authorList>
            <person name="Klenk H.-P."/>
        </authorList>
    </citation>
    <scope>NUCLEOTIDE SEQUENCE [LARGE SCALE GENOMIC DNA]</scope>
    <source>
        <strain evidence="1 2">DSM 45975</strain>
    </source>
</reference>
<protein>
    <recommendedName>
        <fullName evidence="3">DUF3618 domain-containing protein</fullName>
    </recommendedName>
</protein>
<comment type="caution">
    <text evidence="1">The sequence shown here is derived from an EMBL/GenBank/DDBJ whole genome shotgun (WGS) entry which is preliminary data.</text>
</comment>
<dbReference type="EMBL" id="JACGWZ010000001">
    <property type="protein sequence ID" value="MBA8823124.1"/>
    <property type="molecule type" value="Genomic_DNA"/>
</dbReference>
<dbReference type="Proteomes" id="UP000569329">
    <property type="component" value="Unassembled WGS sequence"/>
</dbReference>
<dbReference type="InterPro" id="IPR022062">
    <property type="entry name" value="DUF3618"/>
</dbReference>
<dbReference type="AlphaFoldDB" id="A0A839DNQ2"/>
<proteinExistence type="predicted"/>
<dbReference type="Pfam" id="PF12277">
    <property type="entry name" value="DUF3618"/>
    <property type="match status" value="1"/>
</dbReference>
<gene>
    <name evidence="1" type="ORF">FHX42_000453</name>
</gene>
<keyword evidence="2" id="KW-1185">Reference proteome</keyword>
<sequence>MARDPDEIQREIEKAREALAVTLDELETKANPTRVIESGKAGVREKLEDPRVRYALIGVGAVVTVALVRKLFR</sequence>
<name>A0A839DNQ2_9PSEU</name>